<dbReference type="RefSeq" id="WP_153833491.1">
    <property type="nucleotide sequence ID" value="NZ_WJQT01000031.1"/>
</dbReference>
<accession>A0A844C2W3</accession>
<dbReference type="PANTHER" id="PTHR43861">
    <property type="entry name" value="TRANS-ACONITATE 2-METHYLTRANSFERASE-RELATED"/>
    <property type="match status" value="1"/>
</dbReference>
<dbReference type="CDD" id="cd02440">
    <property type="entry name" value="AdoMet_MTases"/>
    <property type="match status" value="1"/>
</dbReference>
<protein>
    <submittedName>
        <fullName evidence="4">Methyltransferase domain-containing protein</fullName>
    </submittedName>
</protein>
<reference evidence="4 5" key="1">
    <citation type="submission" date="2019-11" db="EMBL/GenBank/DDBJ databases">
        <title>Characterisation of Fundicoccus ignavus gen. nov. sp. nov., a novel genus of the family Aerococcaceae from bulk tank milk.</title>
        <authorList>
            <person name="Siebert A."/>
            <person name="Huptas C."/>
            <person name="Wenning M."/>
            <person name="Scherer S."/>
            <person name="Doll E.V."/>
        </authorList>
    </citation>
    <scope>NUCLEOTIDE SEQUENCE [LARGE SCALE GENOMIC DNA]</scope>
    <source>
        <strain evidence="4 5">DSM 109652</strain>
    </source>
</reference>
<dbReference type="SUPFAM" id="SSF53335">
    <property type="entry name" value="S-adenosyl-L-methionine-dependent methyltransferases"/>
    <property type="match status" value="1"/>
</dbReference>
<dbReference type="InterPro" id="IPR041698">
    <property type="entry name" value="Methyltransf_25"/>
</dbReference>
<dbReference type="Proteomes" id="UP000440066">
    <property type="component" value="Unassembled WGS sequence"/>
</dbReference>
<evidence type="ECO:0000259" key="3">
    <source>
        <dbReference type="Pfam" id="PF13649"/>
    </source>
</evidence>
<keyword evidence="1 4" id="KW-0489">Methyltransferase</keyword>
<feature type="domain" description="Methyltransferase" evidence="3">
    <location>
        <begin position="37"/>
        <end position="125"/>
    </location>
</feature>
<dbReference type="InterPro" id="IPR029063">
    <property type="entry name" value="SAM-dependent_MTases_sf"/>
</dbReference>
<gene>
    <name evidence="4" type="ORF">GF867_12900</name>
</gene>
<dbReference type="AlphaFoldDB" id="A0A844C2W3"/>
<dbReference type="GO" id="GO:0032259">
    <property type="term" value="P:methylation"/>
    <property type="evidence" value="ECO:0007669"/>
    <property type="project" value="UniProtKB-KW"/>
</dbReference>
<dbReference type="Gene3D" id="3.40.50.150">
    <property type="entry name" value="Vaccinia Virus protein VP39"/>
    <property type="match status" value="1"/>
</dbReference>
<sequence>MNITWDAEKYTEDFSFVHQYGESVTELIESDVNSTLLDLGCGNGTLSKSLLDKGFRVQGIDASKELLELASVKYPEIPFIQADATDFSLAKPVDVVFSNAVFHWIDADKQASMLRCVHRALKENGEFVFEFGGHGNNQLIHESLARTFEEYGYSYDMPFYFPTIAEYATLLEKAQFKVNYAILFNRPTELEGEDGLRDWIQLFVKTPFSVVDNEDHKAVILDTTVKRLQKTLYKDGKWYADYVRLRMKASRL</sequence>
<comment type="caution">
    <text evidence="4">The sequence shown here is derived from an EMBL/GenBank/DDBJ whole genome shotgun (WGS) entry which is preliminary data.</text>
</comment>
<dbReference type="PANTHER" id="PTHR43861:SF1">
    <property type="entry name" value="TRANS-ACONITATE 2-METHYLTRANSFERASE"/>
    <property type="match status" value="1"/>
</dbReference>
<evidence type="ECO:0000256" key="1">
    <source>
        <dbReference type="ARBA" id="ARBA00022603"/>
    </source>
</evidence>
<dbReference type="EMBL" id="WJQT01000031">
    <property type="protein sequence ID" value="MRJ48444.1"/>
    <property type="molecule type" value="Genomic_DNA"/>
</dbReference>
<evidence type="ECO:0000313" key="4">
    <source>
        <dbReference type="EMBL" id="MRJ48444.1"/>
    </source>
</evidence>
<name>A0A844C2W3_9LACT</name>
<dbReference type="GO" id="GO:0008168">
    <property type="term" value="F:methyltransferase activity"/>
    <property type="evidence" value="ECO:0007669"/>
    <property type="project" value="UniProtKB-KW"/>
</dbReference>
<proteinExistence type="predicted"/>
<organism evidence="4 5">
    <name type="scientific">Fundicoccus ignavus</name>
    <dbReference type="NCBI Taxonomy" id="2664442"/>
    <lineage>
        <taxon>Bacteria</taxon>
        <taxon>Bacillati</taxon>
        <taxon>Bacillota</taxon>
        <taxon>Bacilli</taxon>
        <taxon>Lactobacillales</taxon>
        <taxon>Aerococcaceae</taxon>
        <taxon>Fundicoccus</taxon>
    </lineage>
</organism>
<evidence type="ECO:0000256" key="2">
    <source>
        <dbReference type="ARBA" id="ARBA00022679"/>
    </source>
</evidence>
<evidence type="ECO:0000313" key="5">
    <source>
        <dbReference type="Proteomes" id="UP000440066"/>
    </source>
</evidence>
<dbReference type="Pfam" id="PF13649">
    <property type="entry name" value="Methyltransf_25"/>
    <property type="match status" value="1"/>
</dbReference>
<keyword evidence="2 4" id="KW-0808">Transferase</keyword>